<dbReference type="OrthoDB" id="6415166at2759"/>
<dbReference type="AlphaFoldDB" id="A0A8X6J0N2"/>
<keyword evidence="2" id="KW-1185">Reference proteome</keyword>
<feature type="non-terminal residue" evidence="1">
    <location>
        <position position="1"/>
    </location>
</feature>
<protein>
    <submittedName>
        <fullName evidence="1">Immunoglobulin-binding protein 1</fullName>
    </submittedName>
</protein>
<dbReference type="Proteomes" id="UP000887116">
    <property type="component" value="Unassembled WGS sequence"/>
</dbReference>
<name>A0A8X6J0N2_TRICU</name>
<dbReference type="EMBL" id="BMAO01017321">
    <property type="protein sequence ID" value="GFR14865.1"/>
    <property type="molecule type" value="Genomic_DNA"/>
</dbReference>
<dbReference type="InterPro" id="IPR007304">
    <property type="entry name" value="TAP46-like"/>
</dbReference>
<evidence type="ECO:0000313" key="1">
    <source>
        <dbReference type="EMBL" id="GFR14865.1"/>
    </source>
</evidence>
<dbReference type="Pfam" id="PF04177">
    <property type="entry name" value="TAP42"/>
    <property type="match status" value="1"/>
</dbReference>
<evidence type="ECO:0000313" key="2">
    <source>
        <dbReference type="Proteomes" id="UP000887116"/>
    </source>
</evidence>
<dbReference type="GO" id="GO:0009966">
    <property type="term" value="P:regulation of signal transduction"/>
    <property type="evidence" value="ECO:0007669"/>
    <property type="project" value="InterPro"/>
</dbReference>
<reference evidence="1" key="1">
    <citation type="submission" date="2020-07" db="EMBL/GenBank/DDBJ databases">
        <title>Multicomponent nature underlies the extraordinary mechanical properties of spider dragline silk.</title>
        <authorList>
            <person name="Kono N."/>
            <person name="Nakamura H."/>
            <person name="Mori M."/>
            <person name="Yoshida Y."/>
            <person name="Ohtoshi R."/>
            <person name="Malay A.D."/>
            <person name="Moran D.A.P."/>
            <person name="Tomita M."/>
            <person name="Numata K."/>
            <person name="Arakawa K."/>
        </authorList>
    </citation>
    <scope>NUCLEOTIDE SEQUENCE</scope>
</reference>
<proteinExistence type="predicted"/>
<sequence>EKIFKKHAQKADISASTTQEKKTNVVPLKPFITKDALQKEVFGLGYPKVPVLTIDFIARDLKMVEETKQKQKGIESKMQPFAGTGFNKEDEDIFKKSLIEKDDPISLMKARQWDVGKMKTINSWLPDYIVAEGKDKLQLEAVVVVEDMDNLHK</sequence>
<accession>A0A8X6J0N2</accession>
<organism evidence="1 2">
    <name type="scientific">Trichonephila clavata</name>
    <name type="common">Joro spider</name>
    <name type="synonym">Nephila clavata</name>
    <dbReference type="NCBI Taxonomy" id="2740835"/>
    <lineage>
        <taxon>Eukaryota</taxon>
        <taxon>Metazoa</taxon>
        <taxon>Ecdysozoa</taxon>
        <taxon>Arthropoda</taxon>
        <taxon>Chelicerata</taxon>
        <taxon>Arachnida</taxon>
        <taxon>Araneae</taxon>
        <taxon>Araneomorphae</taxon>
        <taxon>Entelegynae</taxon>
        <taxon>Araneoidea</taxon>
        <taxon>Nephilidae</taxon>
        <taxon>Trichonephila</taxon>
    </lineage>
</organism>
<comment type="caution">
    <text evidence="1">The sequence shown here is derived from an EMBL/GenBank/DDBJ whole genome shotgun (WGS) entry which is preliminary data.</text>
</comment>
<gene>
    <name evidence="1" type="primary">NCL1_39081</name>
    <name evidence="1" type="ORF">TNCT_347001</name>
</gene>